<evidence type="ECO:0000313" key="14">
    <source>
        <dbReference type="Proteomes" id="UP000799118"/>
    </source>
</evidence>
<comment type="similarity">
    <text evidence="10">Belongs to the DHHC palmitoyltransferase family.</text>
</comment>
<dbReference type="PROSITE" id="PS50216">
    <property type="entry name" value="DHHC"/>
    <property type="match status" value="1"/>
</dbReference>
<dbReference type="GO" id="GO:0019706">
    <property type="term" value="F:protein-cysteine S-palmitoyltransferase activity"/>
    <property type="evidence" value="ECO:0007669"/>
    <property type="project" value="UniProtKB-EC"/>
</dbReference>
<keyword evidence="6" id="KW-0564">Palmitate</keyword>
<feature type="compositionally biased region" description="Polar residues" evidence="11">
    <location>
        <begin position="276"/>
        <end position="296"/>
    </location>
</feature>
<dbReference type="GO" id="GO:0006612">
    <property type="term" value="P:protein targeting to membrane"/>
    <property type="evidence" value="ECO:0007669"/>
    <property type="project" value="TreeGrafter"/>
</dbReference>
<reference evidence="13" key="1">
    <citation type="journal article" date="2019" name="Environ. Microbiol.">
        <title>Fungal ecological strategies reflected in gene transcription - a case study of two litter decomposers.</title>
        <authorList>
            <person name="Barbi F."/>
            <person name="Kohler A."/>
            <person name="Barry K."/>
            <person name="Baskaran P."/>
            <person name="Daum C."/>
            <person name="Fauchery L."/>
            <person name="Ihrmark K."/>
            <person name="Kuo A."/>
            <person name="LaButti K."/>
            <person name="Lipzen A."/>
            <person name="Morin E."/>
            <person name="Grigoriev I.V."/>
            <person name="Henrissat B."/>
            <person name="Lindahl B."/>
            <person name="Martin F."/>
        </authorList>
    </citation>
    <scope>NUCLEOTIDE SEQUENCE</scope>
    <source>
        <strain evidence="13">JB14</strain>
    </source>
</reference>
<evidence type="ECO:0000256" key="4">
    <source>
        <dbReference type="ARBA" id="ARBA00022989"/>
    </source>
</evidence>
<keyword evidence="5 10" id="KW-0472">Membrane</keyword>
<keyword evidence="4 10" id="KW-1133">Transmembrane helix</keyword>
<dbReference type="EMBL" id="ML769450">
    <property type="protein sequence ID" value="KAE9401066.1"/>
    <property type="molecule type" value="Genomic_DNA"/>
</dbReference>
<evidence type="ECO:0000256" key="9">
    <source>
        <dbReference type="ARBA" id="ARBA00048048"/>
    </source>
</evidence>
<name>A0A6A4HSF6_9AGAR</name>
<organism evidence="13 14">
    <name type="scientific">Gymnopus androsaceus JB14</name>
    <dbReference type="NCBI Taxonomy" id="1447944"/>
    <lineage>
        <taxon>Eukaryota</taxon>
        <taxon>Fungi</taxon>
        <taxon>Dikarya</taxon>
        <taxon>Basidiomycota</taxon>
        <taxon>Agaricomycotina</taxon>
        <taxon>Agaricomycetes</taxon>
        <taxon>Agaricomycetidae</taxon>
        <taxon>Agaricales</taxon>
        <taxon>Marasmiineae</taxon>
        <taxon>Omphalotaceae</taxon>
        <taxon>Gymnopus</taxon>
    </lineage>
</organism>
<feature type="region of interest" description="Disordered" evidence="11">
    <location>
        <begin position="269"/>
        <end position="316"/>
    </location>
</feature>
<dbReference type="AlphaFoldDB" id="A0A6A4HSF6"/>
<evidence type="ECO:0000256" key="10">
    <source>
        <dbReference type="RuleBase" id="RU079119"/>
    </source>
</evidence>
<feature type="transmembrane region" description="Helical" evidence="10">
    <location>
        <begin position="158"/>
        <end position="180"/>
    </location>
</feature>
<feature type="transmembrane region" description="Helical" evidence="10">
    <location>
        <begin position="208"/>
        <end position="230"/>
    </location>
</feature>
<keyword evidence="3 10" id="KW-0812">Transmembrane</keyword>
<protein>
    <recommendedName>
        <fullName evidence="10">Palmitoyltransferase</fullName>
        <ecNumber evidence="10">2.3.1.225</ecNumber>
    </recommendedName>
</protein>
<evidence type="ECO:0000256" key="3">
    <source>
        <dbReference type="ARBA" id="ARBA00022692"/>
    </source>
</evidence>
<gene>
    <name evidence="13" type="ORF">BT96DRAFT_617258</name>
</gene>
<evidence type="ECO:0000256" key="11">
    <source>
        <dbReference type="SAM" id="MobiDB-lite"/>
    </source>
</evidence>
<dbReference type="Pfam" id="PF01529">
    <property type="entry name" value="DHHC"/>
    <property type="match status" value="1"/>
</dbReference>
<comment type="catalytic activity">
    <reaction evidence="9 10">
        <text>L-cysteinyl-[protein] + hexadecanoyl-CoA = S-hexadecanoyl-L-cysteinyl-[protein] + CoA</text>
        <dbReference type="Rhea" id="RHEA:36683"/>
        <dbReference type="Rhea" id="RHEA-COMP:10131"/>
        <dbReference type="Rhea" id="RHEA-COMP:11032"/>
        <dbReference type="ChEBI" id="CHEBI:29950"/>
        <dbReference type="ChEBI" id="CHEBI:57287"/>
        <dbReference type="ChEBI" id="CHEBI:57379"/>
        <dbReference type="ChEBI" id="CHEBI:74151"/>
        <dbReference type="EC" id="2.3.1.225"/>
    </reaction>
</comment>
<dbReference type="GO" id="GO:0005794">
    <property type="term" value="C:Golgi apparatus"/>
    <property type="evidence" value="ECO:0007669"/>
    <property type="project" value="TreeGrafter"/>
</dbReference>
<evidence type="ECO:0000256" key="8">
    <source>
        <dbReference type="ARBA" id="ARBA00023315"/>
    </source>
</evidence>
<dbReference type="InterPro" id="IPR001594">
    <property type="entry name" value="Palmitoyltrfase_DHHC"/>
</dbReference>
<evidence type="ECO:0000256" key="2">
    <source>
        <dbReference type="ARBA" id="ARBA00022679"/>
    </source>
</evidence>
<keyword evidence="2 10" id="KW-0808">Transferase</keyword>
<dbReference type="PANTHER" id="PTHR22883">
    <property type="entry name" value="ZINC FINGER DHHC DOMAIN CONTAINING PROTEIN"/>
    <property type="match status" value="1"/>
</dbReference>
<dbReference type="OrthoDB" id="6781668at2759"/>
<dbReference type="EC" id="2.3.1.225" evidence="10"/>
<feature type="transmembrane region" description="Helical" evidence="10">
    <location>
        <begin position="61"/>
        <end position="82"/>
    </location>
</feature>
<evidence type="ECO:0000256" key="6">
    <source>
        <dbReference type="ARBA" id="ARBA00023139"/>
    </source>
</evidence>
<evidence type="ECO:0000256" key="7">
    <source>
        <dbReference type="ARBA" id="ARBA00023288"/>
    </source>
</evidence>
<evidence type="ECO:0000313" key="13">
    <source>
        <dbReference type="EMBL" id="KAE9401066.1"/>
    </source>
</evidence>
<feature type="domain" description="Palmitoyltransferase DHHC" evidence="12">
    <location>
        <begin position="111"/>
        <end position="244"/>
    </location>
</feature>
<comment type="subcellular location">
    <subcellularLocation>
        <location evidence="1">Membrane</location>
        <topology evidence="1">Multi-pass membrane protein</topology>
    </subcellularLocation>
</comment>
<evidence type="ECO:0000256" key="1">
    <source>
        <dbReference type="ARBA" id="ARBA00004141"/>
    </source>
</evidence>
<keyword evidence="14" id="KW-1185">Reference proteome</keyword>
<evidence type="ECO:0000256" key="5">
    <source>
        <dbReference type="ARBA" id="ARBA00023136"/>
    </source>
</evidence>
<keyword evidence="7" id="KW-0449">Lipoprotein</keyword>
<sequence length="363" mass="40307">MFPRRTQAVVHLERWPSNSKALAHGGALWKKVDGTSMAFLEHLYSVILNTLRSPYSSFQCLFSLSYLIPSPFLGCLGILRWFSLPQNVLRRAISSLAFFSGENPNEGRLNGQTFCVSCMARKPLRSKHCRICNRCTARHDHHCPWIWNCVGANNHRQFLLFLINLVIGIITFIYLTFQYFTTVPEMESSLTCPLPDPLCRLLGSKTNIFLATTALWGALQLTWTTILLAAQLWQVSRQMTSLEVSNLGRYGFMGGRGVVGVGQMGAQQQASHSHSHGNGETSPPLSASESLATQGLHSTPHSHTHPQSLRGSGGTPRTPLQNLLSLCFLPRCLLLLRITGLDRFTCPRWCSTGIGFCSSTESL</sequence>
<evidence type="ECO:0000259" key="12">
    <source>
        <dbReference type="Pfam" id="PF01529"/>
    </source>
</evidence>
<dbReference type="InterPro" id="IPR039859">
    <property type="entry name" value="PFA4/ZDH16/20/ERF2-like"/>
</dbReference>
<dbReference type="GO" id="GO:0005783">
    <property type="term" value="C:endoplasmic reticulum"/>
    <property type="evidence" value="ECO:0007669"/>
    <property type="project" value="TreeGrafter"/>
</dbReference>
<proteinExistence type="inferred from homology"/>
<dbReference type="Proteomes" id="UP000799118">
    <property type="component" value="Unassembled WGS sequence"/>
</dbReference>
<accession>A0A6A4HSF6</accession>
<comment type="domain">
    <text evidence="10">The DHHC domain is required for palmitoyltransferase activity.</text>
</comment>
<dbReference type="GO" id="GO:0016020">
    <property type="term" value="C:membrane"/>
    <property type="evidence" value="ECO:0007669"/>
    <property type="project" value="UniProtKB-SubCell"/>
</dbReference>
<keyword evidence="8 10" id="KW-0012">Acyltransferase</keyword>